<evidence type="ECO:0000256" key="7">
    <source>
        <dbReference type="SAM" id="Phobius"/>
    </source>
</evidence>
<keyword evidence="4 7" id="KW-1133">Transmembrane helix</keyword>
<protein>
    <submittedName>
        <fullName evidence="8">Hemolysin-III related-domain-containing protein</fullName>
    </submittedName>
</protein>
<dbReference type="PANTHER" id="PTHR20855:SF52">
    <property type="entry name" value="ADIPONECTIN RECEPTOR PROTEIN"/>
    <property type="match status" value="1"/>
</dbReference>
<dbReference type="PANTHER" id="PTHR20855">
    <property type="entry name" value="ADIPOR/PROGESTIN RECEPTOR-RELATED"/>
    <property type="match status" value="1"/>
</dbReference>
<gene>
    <name evidence="8" type="ORF">QBC47DRAFT_99656</name>
</gene>
<comment type="caution">
    <text evidence="8">The sequence shown here is derived from an EMBL/GenBank/DDBJ whole genome shotgun (WGS) entry which is preliminary data.</text>
</comment>
<dbReference type="AlphaFoldDB" id="A0AAJ0FFI8"/>
<proteinExistence type="inferred from homology"/>
<evidence type="ECO:0000256" key="5">
    <source>
        <dbReference type="ARBA" id="ARBA00023136"/>
    </source>
</evidence>
<keyword evidence="9" id="KW-1185">Reference proteome</keyword>
<dbReference type="GO" id="GO:0046872">
    <property type="term" value="F:metal ion binding"/>
    <property type="evidence" value="ECO:0007669"/>
    <property type="project" value="UniProtKB-KW"/>
</dbReference>
<dbReference type="GO" id="GO:0006882">
    <property type="term" value="P:intracellular zinc ion homeostasis"/>
    <property type="evidence" value="ECO:0007669"/>
    <property type="project" value="TreeGrafter"/>
</dbReference>
<evidence type="ECO:0000313" key="9">
    <source>
        <dbReference type="Proteomes" id="UP001239445"/>
    </source>
</evidence>
<dbReference type="Proteomes" id="UP001239445">
    <property type="component" value="Unassembled WGS sequence"/>
</dbReference>
<name>A0AAJ0FFI8_9PEZI</name>
<keyword evidence="6" id="KW-0862">Zinc</keyword>
<dbReference type="GO" id="GO:0038023">
    <property type="term" value="F:signaling receptor activity"/>
    <property type="evidence" value="ECO:0007669"/>
    <property type="project" value="TreeGrafter"/>
</dbReference>
<feature type="transmembrane region" description="Helical" evidence="7">
    <location>
        <begin position="176"/>
        <end position="197"/>
    </location>
</feature>
<reference evidence="8" key="1">
    <citation type="submission" date="2023-06" db="EMBL/GenBank/DDBJ databases">
        <title>Genome-scale phylogeny and comparative genomics of the fungal order Sordariales.</title>
        <authorList>
            <consortium name="Lawrence Berkeley National Laboratory"/>
            <person name="Hensen N."/>
            <person name="Bonometti L."/>
            <person name="Westerberg I."/>
            <person name="Brannstrom I.O."/>
            <person name="Guillou S."/>
            <person name="Cros-Aarteil S."/>
            <person name="Calhoun S."/>
            <person name="Haridas S."/>
            <person name="Kuo A."/>
            <person name="Mondo S."/>
            <person name="Pangilinan J."/>
            <person name="Riley R."/>
            <person name="Labutti K."/>
            <person name="Andreopoulos B."/>
            <person name="Lipzen A."/>
            <person name="Chen C."/>
            <person name="Yanf M."/>
            <person name="Daum C."/>
            <person name="Ng V."/>
            <person name="Clum A."/>
            <person name="Steindorff A."/>
            <person name="Ohm R."/>
            <person name="Martin F."/>
            <person name="Silar P."/>
            <person name="Natvig D."/>
            <person name="Lalanne C."/>
            <person name="Gautier V."/>
            <person name="Ament-Velasquez S.L."/>
            <person name="Kruys A."/>
            <person name="Hutchinson M.I."/>
            <person name="Powell A.J."/>
            <person name="Barry K."/>
            <person name="Miller A.N."/>
            <person name="Grigoriev I.V."/>
            <person name="Debuchy R."/>
            <person name="Gladieux P."/>
            <person name="Thoren M.H."/>
            <person name="Johannesson H."/>
        </authorList>
    </citation>
    <scope>NUCLEOTIDE SEQUENCE</scope>
    <source>
        <strain evidence="8">PSN4</strain>
    </source>
</reference>
<dbReference type="EMBL" id="MU839828">
    <property type="protein sequence ID" value="KAK1759180.1"/>
    <property type="molecule type" value="Genomic_DNA"/>
</dbReference>
<dbReference type="GO" id="GO:0016020">
    <property type="term" value="C:membrane"/>
    <property type="evidence" value="ECO:0007669"/>
    <property type="project" value="UniProtKB-SubCell"/>
</dbReference>
<feature type="transmembrane region" description="Helical" evidence="7">
    <location>
        <begin position="78"/>
        <end position="99"/>
    </location>
</feature>
<evidence type="ECO:0000256" key="2">
    <source>
        <dbReference type="ARBA" id="ARBA00007018"/>
    </source>
</evidence>
<dbReference type="InterPro" id="IPR004254">
    <property type="entry name" value="AdipoR/HlyIII-related"/>
</dbReference>
<feature type="binding site" evidence="6">
    <location>
        <position position="132"/>
    </location>
    <ligand>
        <name>Zn(2+)</name>
        <dbReference type="ChEBI" id="CHEBI:29105"/>
    </ligand>
</feature>
<feature type="transmembrane region" description="Helical" evidence="7">
    <location>
        <begin position="209"/>
        <end position="228"/>
    </location>
</feature>
<dbReference type="Pfam" id="PF03006">
    <property type="entry name" value="HlyIII"/>
    <property type="match status" value="1"/>
</dbReference>
<evidence type="ECO:0000256" key="4">
    <source>
        <dbReference type="ARBA" id="ARBA00022989"/>
    </source>
</evidence>
<comment type="similarity">
    <text evidence="2">Belongs to the ADIPOR family.</text>
</comment>
<feature type="binding site" evidence="6">
    <location>
        <position position="279"/>
    </location>
    <ligand>
        <name>Zn(2+)</name>
        <dbReference type="ChEBI" id="CHEBI:29105"/>
    </ligand>
</feature>
<evidence type="ECO:0000256" key="1">
    <source>
        <dbReference type="ARBA" id="ARBA00004141"/>
    </source>
</evidence>
<feature type="transmembrane region" description="Helical" evidence="7">
    <location>
        <begin position="152"/>
        <end position="170"/>
    </location>
</feature>
<evidence type="ECO:0000313" key="8">
    <source>
        <dbReference type="EMBL" id="KAK1759180.1"/>
    </source>
</evidence>
<evidence type="ECO:0000256" key="6">
    <source>
        <dbReference type="PIRSR" id="PIRSR604254-1"/>
    </source>
</evidence>
<organism evidence="8 9">
    <name type="scientific">Echria macrotheca</name>
    <dbReference type="NCBI Taxonomy" id="438768"/>
    <lineage>
        <taxon>Eukaryota</taxon>
        <taxon>Fungi</taxon>
        <taxon>Dikarya</taxon>
        <taxon>Ascomycota</taxon>
        <taxon>Pezizomycotina</taxon>
        <taxon>Sordariomycetes</taxon>
        <taxon>Sordariomycetidae</taxon>
        <taxon>Sordariales</taxon>
        <taxon>Schizotheciaceae</taxon>
        <taxon>Echria</taxon>
    </lineage>
</organism>
<feature type="transmembrane region" description="Helical" evidence="7">
    <location>
        <begin position="111"/>
        <end position="131"/>
    </location>
</feature>
<sequence>MASENEPRRRRPSTTERITTAATNLEHKVSSALLVLWDELPSWRRDNAFIVRGYRATSNSYRASLGSLGYLHNESVNIWTHLLGALVFSSAGLFLYFSVAPRYASASDSDVLVFACFFAGAFLCLGMSAAYHTLCNHSPEVARWGNKLDYTGIVFLIVGSYVPALYYGLICHPVEMTMYLWMIFLLGLGCLAVCWLDHFRTPAWRPYRALMFVGLGLSGVVPILQMLATEYSYQQLNAMMGLNWVILQGALYIFGAFLYAARWPERRSPGTFDIWGSSHQIFHVCVVLAAASHLHGMGRAFDFHHSIGANCNS</sequence>
<comment type="subcellular location">
    <subcellularLocation>
        <location evidence="1">Membrane</location>
        <topology evidence="1">Multi-pass membrane protein</topology>
    </subcellularLocation>
</comment>
<feature type="transmembrane region" description="Helical" evidence="7">
    <location>
        <begin position="240"/>
        <end position="261"/>
    </location>
</feature>
<keyword evidence="3 7" id="KW-0812">Transmembrane</keyword>
<keyword evidence="5 7" id="KW-0472">Membrane</keyword>
<accession>A0AAJ0FFI8</accession>
<evidence type="ECO:0000256" key="3">
    <source>
        <dbReference type="ARBA" id="ARBA00022692"/>
    </source>
</evidence>
<keyword evidence="6" id="KW-0479">Metal-binding</keyword>
<feature type="binding site" evidence="6">
    <location>
        <position position="283"/>
    </location>
    <ligand>
        <name>Zn(2+)</name>
        <dbReference type="ChEBI" id="CHEBI:29105"/>
    </ligand>
</feature>